<reference evidence="1 2" key="1">
    <citation type="journal article" date="2012" name="MBio">
        <title>De novo assembly of the Pneumocystis jirovecii genome from a single bronchoalveolar lavage fluid specimen from a patient.</title>
        <authorList>
            <person name="Cisse O.H."/>
            <person name="Pagni M."/>
            <person name="Hauser P.M."/>
        </authorList>
    </citation>
    <scope>NUCLEOTIDE SEQUENCE [LARGE SCALE GENOMIC DNA]</scope>
    <source>
        <strain evidence="1 2">SE8</strain>
    </source>
</reference>
<evidence type="ECO:0000313" key="1">
    <source>
        <dbReference type="EMBL" id="CCJ30757.1"/>
    </source>
</evidence>
<organism evidence="2">
    <name type="scientific">Pneumocystis jirovecii</name>
    <name type="common">Human pneumocystis pneumonia agent</name>
    <dbReference type="NCBI Taxonomy" id="42068"/>
    <lineage>
        <taxon>Eukaryota</taxon>
        <taxon>Fungi</taxon>
        <taxon>Dikarya</taxon>
        <taxon>Ascomycota</taxon>
        <taxon>Taphrinomycotina</taxon>
        <taxon>Pneumocystomycetes</taxon>
        <taxon>Pneumocystaceae</taxon>
        <taxon>Pneumocystis</taxon>
    </lineage>
</organism>
<dbReference type="Proteomes" id="UP000010422">
    <property type="component" value="Unassembled WGS sequence"/>
</dbReference>
<dbReference type="STRING" id="1209962.L0PEU0"/>
<protein>
    <submittedName>
        <fullName evidence="1">Uncharacterized protein</fullName>
    </submittedName>
</protein>
<dbReference type="FunCoup" id="L0PEU0">
    <property type="interactions" value="292"/>
</dbReference>
<evidence type="ECO:0000313" key="2">
    <source>
        <dbReference type="Proteomes" id="UP000010422"/>
    </source>
</evidence>
<sequence length="214" mass="24956">MAKTTCLKTTECLISEDKTEKWPFNMIHSNIERRSLETIDVFTFDPLDLSYLKRVRKVEGNDRQPKLDVILHSTMGLSLEDLKRKLKEQSIDVDVRIIQVSKYPPLTRSQFCVWNLLWPLHFRINMAKKIKFTDESLLKLKALMNHVWNFANESKEMKIATIIVDSNLNIITECCDSRLLSKNPLQHSIINCITKVNQKCKIKGTLISLLFSYQ</sequence>
<name>L0PEU0_PNEJI</name>
<proteinExistence type="predicted"/>
<gene>
    <name evidence="1" type="ORF">PNEJI1_001236</name>
</gene>
<dbReference type="EMBL" id="CAKM01000264">
    <property type="protein sequence ID" value="CCJ30757.1"/>
    <property type="molecule type" value="Genomic_DNA"/>
</dbReference>
<dbReference type="InParanoid" id="L0PEU0"/>
<dbReference type="AlphaFoldDB" id="L0PEU0"/>
<accession>L0PEU0</accession>
<comment type="caution">
    <text evidence="1">The sequence shown here is derived from an EMBL/GenBank/DDBJ whole genome shotgun (WGS) entry which is preliminary data.</text>
</comment>
<dbReference type="VEuPathDB" id="FungiDB:PNEJI1_001236"/>